<organism evidence="11">
    <name type="scientific">Hydra vulgaris</name>
    <name type="common">Hydra</name>
    <name type="synonym">Hydra attenuata</name>
    <dbReference type="NCBI Taxonomy" id="6087"/>
    <lineage>
        <taxon>Eukaryota</taxon>
        <taxon>Metazoa</taxon>
        <taxon>Cnidaria</taxon>
        <taxon>Hydrozoa</taxon>
        <taxon>Hydroidolina</taxon>
        <taxon>Anthoathecata</taxon>
        <taxon>Aplanulata</taxon>
        <taxon>Hydridae</taxon>
        <taxon>Hydra</taxon>
    </lineage>
</organism>
<evidence type="ECO:0000313" key="11">
    <source>
        <dbReference type="EMBL" id="CDG69578.1"/>
    </source>
</evidence>
<comment type="similarity">
    <text evidence="3">Belongs to the VPS53 family.</text>
</comment>
<dbReference type="EMBL" id="HAAD01003346">
    <property type="protein sequence ID" value="CDG69578.1"/>
    <property type="molecule type" value="mRNA"/>
</dbReference>
<evidence type="ECO:0000259" key="9">
    <source>
        <dbReference type="Pfam" id="PF04100"/>
    </source>
</evidence>
<dbReference type="OrthoDB" id="10261632at2759"/>
<dbReference type="Pfam" id="PF04100">
    <property type="entry name" value="Vps53_N"/>
    <property type="match status" value="1"/>
</dbReference>
<accession>T2MBI0</accession>
<dbReference type="InterPro" id="IPR039766">
    <property type="entry name" value="Vps53"/>
</dbReference>
<feature type="coiled-coil region" evidence="8">
    <location>
        <begin position="56"/>
        <end position="129"/>
    </location>
</feature>
<dbReference type="Gene3D" id="1.10.357.110">
    <property type="entry name" value="Vacuolar protein sorting-associated protein 53, C-terminus"/>
    <property type="match status" value="1"/>
</dbReference>
<reference evidence="11" key="1">
    <citation type="journal article" date="2013" name="Genome Biol. Evol.">
        <title>Punctuated emergences of genetic and phenotypic innovations in eumetazoan, bilaterian, euteleostome, and hominidae ancestors.</title>
        <authorList>
            <person name="Wenger Y."/>
            <person name="Galliot B."/>
        </authorList>
    </citation>
    <scope>NUCLEOTIDE SEQUENCE</scope>
    <source>
        <tissue evidence="11">Whole animals</tissue>
    </source>
</reference>
<dbReference type="PANTHER" id="PTHR12820">
    <property type="entry name" value="VACUOLAR SORTING PROTEIN 53"/>
    <property type="match status" value="1"/>
</dbReference>
<evidence type="ECO:0000256" key="5">
    <source>
        <dbReference type="ARBA" id="ARBA00022753"/>
    </source>
</evidence>
<dbReference type="Pfam" id="PF16854">
    <property type="entry name" value="VPS53_C"/>
    <property type="match status" value="1"/>
</dbReference>
<evidence type="ECO:0000256" key="6">
    <source>
        <dbReference type="ARBA" id="ARBA00023034"/>
    </source>
</evidence>
<dbReference type="Gene3D" id="1.10.287.950">
    <property type="entry name" value="Methyl-accepting chemotaxis protein"/>
    <property type="match status" value="1"/>
</dbReference>
<protein>
    <recommendedName>
        <fullName evidence="4">Vacuolar protein sorting-associated protein 53 homolog</fullName>
    </recommendedName>
</protein>
<dbReference type="InterPro" id="IPR038260">
    <property type="entry name" value="Vps53_C_sf"/>
</dbReference>
<keyword evidence="5" id="KW-0967">Endosome</keyword>
<comment type="subcellular location">
    <subcellularLocation>
        <location evidence="2">Endosome membrane</location>
        <topology evidence="2">Peripheral membrane protein</topology>
    </subcellularLocation>
    <subcellularLocation>
        <location evidence="1">Golgi apparatus</location>
        <location evidence="1">trans-Golgi network membrane</location>
        <topology evidence="1">Peripheral membrane protein</topology>
    </subcellularLocation>
</comment>
<evidence type="ECO:0000256" key="8">
    <source>
        <dbReference type="SAM" id="Coils"/>
    </source>
</evidence>
<dbReference type="InterPro" id="IPR007234">
    <property type="entry name" value="Vps53_N"/>
</dbReference>
<feature type="domain" description="Vps53 C-terminal" evidence="10">
    <location>
        <begin position="645"/>
        <end position="729"/>
    </location>
</feature>
<keyword evidence="6" id="KW-0333">Golgi apparatus</keyword>
<dbReference type="GO" id="GO:0005829">
    <property type="term" value="C:cytosol"/>
    <property type="evidence" value="ECO:0007669"/>
    <property type="project" value="GOC"/>
</dbReference>
<gene>
    <name evidence="11" type="primary">VPS53</name>
</gene>
<dbReference type="PANTHER" id="PTHR12820:SF0">
    <property type="entry name" value="VACUOLAR PROTEIN SORTING-ASSOCIATED PROTEIN 53 HOMOLOG"/>
    <property type="match status" value="1"/>
</dbReference>
<dbReference type="GO" id="GO:0042147">
    <property type="term" value="P:retrograde transport, endosome to Golgi"/>
    <property type="evidence" value="ECO:0007669"/>
    <property type="project" value="InterPro"/>
</dbReference>
<evidence type="ECO:0000256" key="7">
    <source>
        <dbReference type="ARBA" id="ARBA00023136"/>
    </source>
</evidence>
<feature type="domain" description="Vps53 N-terminal" evidence="9">
    <location>
        <begin position="39"/>
        <end position="409"/>
    </location>
</feature>
<name>T2MBI0_HYDVU</name>
<evidence type="ECO:0000256" key="3">
    <source>
        <dbReference type="ARBA" id="ARBA00008628"/>
    </source>
</evidence>
<dbReference type="GO" id="GO:0000938">
    <property type="term" value="C:GARP complex"/>
    <property type="evidence" value="ECO:0007669"/>
    <property type="project" value="InterPro"/>
</dbReference>
<dbReference type="AlphaFoldDB" id="T2MBI0"/>
<dbReference type="InterPro" id="IPR031745">
    <property type="entry name" value="Vps53_C"/>
</dbReference>
<evidence type="ECO:0000259" key="10">
    <source>
        <dbReference type="Pfam" id="PF16854"/>
    </source>
</evidence>
<keyword evidence="7" id="KW-0472">Membrane</keyword>
<sequence length="781" mass="89126">MVESLKLTNDQLKGLVFSDEVEESLKEVINSTDPLDGKDFNPVEYINTLFPTEQSLANIDEVVARVRLRIRKLDNEIHASIRSQTDVANNGKQALEEAKEAIREVFSKIKDIKEKADKSEEMVKEITRDIKQLDHGKKHLTTSITTLNHLHMLVGGVDTLMVLTKNRQYGEIANLLQGVLNVLDHFKKYNNIPQIKQLSDRVRVIQESLGTQILADFRESLSDPDLKPPTGPSSLLADSCKVVSILDPRIKEELLMWFVKLQLSDYLNVFNENFDIAWIDKIDRRYSWMKRVLIQFEENFHGMFPADWGVDERICVEFCNITKNELGKIMDRRAVDIDVKLLLFAIQRTTAFEGFISKRFTYSHLRAEKVSSDSYFSGSISKVFEVHLHIYIEAQDRNLHELMDKFHSDLKLHGVPPLGEEAEGAILPSAGELFVFYKKCMVQCIQLSTGKALQSLTMTFKKYLLEYANKLLMANLPKVEGSSLVSILKDTEVKFNEDEKRLICCALTTAEYCQETTVQLQEKLKEKVDKELVDNIDLNAEQDAFHNVISCAIQLLVQDLENACEPALIAMTKIHWQSIESVGDQSSYVTAIISHLRKLIPTIRDNLYSSRKYFTQFCIKFVNSFIPRYINNIYKCKPISTVGAEQLLLDTHSIKTVLLDLPTLSSAIQRKPPASFTKVVNKGMTKAEMILKIVMSSHTTQVSFVESYIKLLADADTSNFQKLLDMKGLKRSEQNALLDIFKTQMASNPNNNENLKETSVSDSSRIKRLEKLIQKNSFKQI</sequence>
<evidence type="ECO:0000256" key="1">
    <source>
        <dbReference type="ARBA" id="ARBA00004150"/>
    </source>
</evidence>
<dbReference type="GO" id="GO:0010008">
    <property type="term" value="C:endosome membrane"/>
    <property type="evidence" value="ECO:0007669"/>
    <property type="project" value="UniProtKB-SubCell"/>
</dbReference>
<evidence type="ECO:0000256" key="2">
    <source>
        <dbReference type="ARBA" id="ARBA00004481"/>
    </source>
</evidence>
<keyword evidence="8" id="KW-0175">Coiled coil</keyword>
<proteinExistence type="evidence at transcript level"/>
<evidence type="ECO:0000256" key="4">
    <source>
        <dbReference type="ARBA" id="ARBA00014103"/>
    </source>
</evidence>